<evidence type="ECO:0000256" key="7">
    <source>
        <dbReference type="ARBA" id="ARBA00023132"/>
    </source>
</evidence>
<dbReference type="Gene3D" id="3.30.1610.10">
    <property type="entry name" value="Peptidase S59, nucleoporin"/>
    <property type="match status" value="1"/>
</dbReference>
<keyword evidence="8" id="KW-0539">Nucleus</keyword>
<dbReference type="InterPro" id="IPR037665">
    <property type="entry name" value="Nucleoporin_S59-like"/>
</dbReference>
<feature type="compositionally biased region" description="Low complexity" evidence="11">
    <location>
        <begin position="126"/>
        <end position="154"/>
    </location>
</feature>
<accession>A0A1D6NP17</accession>
<dbReference type="PANTHER" id="PTHR23198">
    <property type="entry name" value="NUCLEOPORIN"/>
    <property type="match status" value="1"/>
</dbReference>
<evidence type="ECO:0000256" key="8">
    <source>
        <dbReference type="ARBA" id="ARBA00023242"/>
    </source>
</evidence>
<dbReference type="GO" id="GO:0051028">
    <property type="term" value="P:mRNA transport"/>
    <property type="evidence" value="ECO:0007669"/>
    <property type="project" value="UniProtKB-KW"/>
</dbReference>
<feature type="compositionally biased region" description="Polar residues" evidence="11">
    <location>
        <begin position="46"/>
        <end position="58"/>
    </location>
</feature>
<comment type="subcellular location">
    <subcellularLocation>
        <location evidence="1">Nucleus</location>
        <location evidence="1">Nuclear pore complex</location>
    </subcellularLocation>
</comment>
<evidence type="ECO:0000256" key="10">
    <source>
        <dbReference type="ARBA" id="ARBA00082956"/>
    </source>
</evidence>
<evidence type="ECO:0000256" key="2">
    <source>
        <dbReference type="ARBA" id="ARBA00008926"/>
    </source>
</evidence>
<keyword evidence="6" id="KW-0811">Translocation</keyword>
<evidence type="ECO:0000313" key="13">
    <source>
        <dbReference type="EMBL" id="ONM41856.1"/>
    </source>
</evidence>
<name>A0A1D6NP17_MAIZE</name>
<proteinExistence type="inferred from homology"/>
<keyword evidence="5" id="KW-0653">Protein transport</keyword>
<dbReference type="GO" id="GO:0048573">
    <property type="term" value="P:photoperiodism, flowering"/>
    <property type="evidence" value="ECO:0007669"/>
    <property type="project" value="UniProtKB-ARBA"/>
</dbReference>
<feature type="compositionally biased region" description="Basic and acidic residues" evidence="11">
    <location>
        <begin position="558"/>
        <end position="569"/>
    </location>
</feature>
<reference evidence="13" key="1">
    <citation type="submission" date="2015-12" db="EMBL/GenBank/DDBJ databases">
        <title>Update maize B73 reference genome by single molecule sequencing technologies.</title>
        <authorList>
            <consortium name="Maize Genome Sequencing Project"/>
            <person name="Ware D."/>
        </authorList>
    </citation>
    <scope>NUCLEOTIDE SEQUENCE [LARGE SCALE GENOMIC DNA]</scope>
    <source>
        <tissue evidence="13">Seedling</tissue>
    </source>
</reference>
<dbReference type="Pfam" id="PF04096">
    <property type="entry name" value="Nucleoporin2"/>
    <property type="match status" value="1"/>
</dbReference>
<feature type="compositionally biased region" description="Polar residues" evidence="11">
    <location>
        <begin position="70"/>
        <end position="107"/>
    </location>
</feature>
<dbReference type="GO" id="GO:0005643">
    <property type="term" value="C:nuclear pore"/>
    <property type="evidence" value="ECO:0007669"/>
    <property type="project" value="UniProtKB-SubCell"/>
</dbReference>
<evidence type="ECO:0000256" key="1">
    <source>
        <dbReference type="ARBA" id="ARBA00004567"/>
    </source>
</evidence>
<dbReference type="GO" id="GO:0015031">
    <property type="term" value="P:protein transport"/>
    <property type="evidence" value="ECO:0007669"/>
    <property type="project" value="UniProtKB-KW"/>
</dbReference>
<dbReference type="AlphaFoldDB" id="A0A1D6NP17"/>
<sequence length="764" mass="80781">MFGSTNPFGQSSTSPFGNNNSFGTPQGFGQSSTAANNPFAPKPFGSPTTPFGAQTGSSLFATTSTGAFGQQQSAPAFGTTSTGAFGQQQSTPTFGTPSSSQFGSSTPAFGASPTPAFGATSSGSLFGQKPSFGGFGSSPSQSSPFGSTFQQTQPTFGTTPAFGTMTTPAFGTSTPAFGTTTAPAFGATTTPAFGSTSTSLFGASSTPVFGSTAFGTSATGFGTSGTTAFGVSSTTTGFGSSSTPSFGTSASVFGFGSSPSFGQTTVSSGSTPFGTTPSPFGAPVPAFGSQTAAPAFGQPQFANQAGGTRIKPYSQTPDVDSATSGTQPAAKLDSISAMPEYKDKSHEELRWEDYQRGDKGEENYLEIKANISTIGPCSNFELILLPTSNSTRNEFLAMIPVFFSFNMVYPAAFLPRTPTLSSMVMQPAPVSNPFGMLPAMPHMSIGNGGSSPSVQYGISSLPVVEKLLPSRSLSMAFPRHLAQRRIKLLPRKYNPISDGKVPFFADDEESPATPKADAFFVPRENPRNLVIRPIEQWPSRRETDRQLTVKNATDLNKYEDASIESERGKSASAMSPSSRPPAVENDNQHEARAMAQHGNGNATSVERLLPKLPRADYFTEPSIEELAAKERAEAGYCGRVRDFVVGRHGYGSIIFLGETDVRCLDLESIVEFNNREVVVYKDDSKKPPVGEGLNKAAEVTLLNIKCVNKKTGEEYCEGTRVERYREMLMKKAEEQGAEFVSFDAAKGEWKFRVKHFSAYGLPCC</sequence>
<dbReference type="EMBL" id="CM007649">
    <property type="protein sequence ID" value="ONM41856.1"/>
    <property type="molecule type" value="Genomic_DNA"/>
</dbReference>
<evidence type="ECO:0000256" key="4">
    <source>
        <dbReference type="ARBA" id="ARBA00022816"/>
    </source>
</evidence>
<feature type="region of interest" description="Disordered" evidence="11">
    <location>
        <begin position="558"/>
        <end position="584"/>
    </location>
</feature>
<dbReference type="PANTHER" id="PTHR23198:SF6">
    <property type="entry name" value="NUCLEAR PORE COMPLEX PROTEIN NUP98-NUP96"/>
    <property type="match status" value="1"/>
</dbReference>
<dbReference type="Gene3D" id="1.10.10.2360">
    <property type="match status" value="1"/>
</dbReference>
<organism evidence="13">
    <name type="scientific">Zea mays</name>
    <name type="common">Maize</name>
    <dbReference type="NCBI Taxonomy" id="4577"/>
    <lineage>
        <taxon>Eukaryota</taxon>
        <taxon>Viridiplantae</taxon>
        <taxon>Streptophyta</taxon>
        <taxon>Embryophyta</taxon>
        <taxon>Tracheophyta</taxon>
        <taxon>Spermatophyta</taxon>
        <taxon>Magnoliopsida</taxon>
        <taxon>Liliopsida</taxon>
        <taxon>Poales</taxon>
        <taxon>Poaceae</taxon>
        <taxon>PACMAD clade</taxon>
        <taxon>Panicoideae</taxon>
        <taxon>Andropogonodae</taxon>
        <taxon>Andropogoneae</taxon>
        <taxon>Tripsacinae</taxon>
        <taxon>Zea</taxon>
    </lineage>
</organism>
<evidence type="ECO:0000256" key="6">
    <source>
        <dbReference type="ARBA" id="ARBA00023010"/>
    </source>
</evidence>
<keyword evidence="4" id="KW-0509">mRNA transport</keyword>
<feature type="domain" description="Peptidase S59" evidence="12">
    <location>
        <begin position="614"/>
        <end position="756"/>
    </location>
</feature>
<keyword evidence="3" id="KW-0813">Transport</keyword>
<dbReference type="InterPro" id="IPR036903">
    <property type="entry name" value="Nup98_auto-Pept-S59_dom_sf"/>
</dbReference>
<dbReference type="FunFam" id="1.10.10.2360:FF:000001">
    <property type="entry name" value="Nuclear pore complex protein Nup98-Nup96"/>
    <property type="match status" value="1"/>
</dbReference>
<feature type="region of interest" description="Disordered" evidence="11">
    <location>
        <begin position="1"/>
        <end position="58"/>
    </location>
</feature>
<dbReference type="ExpressionAtlas" id="A0A1D6NP17">
    <property type="expression patterns" value="baseline and differential"/>
</dbReference>
<dbReference type="GO" id="GO:0017056">
    <property type="term" value="F:structural constituent of nuclear pore"/>
    <property type="evidence" value="ECO:0007669"/>
    <property type="project" value="InterPro"/>
</dbReference>
<keyword evidence="7" id="KW-0906">Nuclear pore complex</keyword>
<dbReference type="PROSITE" id="PS51434">
    <property type="entry name" value="NUP_C"/>
    <property type="match status" value="1"/>
</dbReference>
<feature type="compositionally biased region" description="Low complexity" evidence="11">
    <location>
        <begin position="570"/>
        <end position="582"/>
    </location>
</feature>
<feature type="compositionally biased region" description="Polar residues" evidence="11">
    <location>
        <begin position="313"/>
        <end position="327"/>
    </location>
</feature>
<comment type="similarity">
    <text evidence="2">Belongs to the nucleoporin GLFG family.</text>
</comment>
<feature type="compositionally biased region" description="Polar residues" evidence="11">
    <location>
        <begin position="1"/>
        <end position="36"/>
    </location>
</feature>
<feature type="region of interest" description="Disordered" evidence="11">
    <location>
        <begin position="70"/>
        <end position="154"/>
    </location>
</feature>
<evidence type="ECO:0000256" key="9">
    <source>
        <dbReference type="ARBA" id="ARBA00065263"/>
    </source>
</evidence>
<dbReference type="InterPro" id="IPR007230">
    <property type="entry name" value="Nup98_auto-Pept-S59_dom"/>
</dbReference>
<dbReference type="FunFam" id="3.30.1610.10:FF:000002">
    <property type="entry name" value="nuclear pore complex protein NUP98A"/>
    <property type="match status" value="1"/>
</dbReference>
<dbReference type="SUPFAM" id="SSF82215">
    <property type="entry name" value="C-terminal autoproteolytic domain of nucleoporin nup98"/>
    <property type="match status" value="1"/>
</dbReference>
<feature type="region of interest" description="Disordered" evidence="11">
    <location>
        <begin position="302"/>
        <end position="331"/>
    </location>
</feature>
<dbReference type="Pfam" id="PF21240">
    <property type="entry name" value="Nup98_GLEBS"/>
    <property type="match status" value="1"/>
</dbReference>
<evidence type="ECO:0000256" key="11">
    <source>
        <dbReference type="SAM" id="MobiDB-lite"/>
    </source>
</evidence>
<protein>
    <recommendedName>
        <fullName evidence="10">Nucleoporin autopeptidase</fullName>
    </recommendedName>
</protein>
<evidence type="ECO:0000259" key="12">
    <source>
        <dbReference type="PROSITE" id="PS51434"/>
    </source>
</evidence>
<gene>
    <name evidence="13" type="ORF">ZEAMMB73_Zm00001d044593</name>
</gene>
<evidence type="ECO:0000256" key="5">
    <source>
        <dbReference type="ARBA" id="ARBA00022927"/>
    </source>
</evidence>
<evidence type="ECO:0000256" key="3">
    <source>
        <dbReference type="ARBA" id="ARBA00022448"/>
    </source>
</evidence>
<comment type="subunit">
    <text evidence="9">Part of the nuclear pore complex (NPC). The NPC has an eight-fold symmetrical structure comprising a central transport channel and two rings, the cytoplasmic and nuclear rings, to which eight filaments are attached. The cytoplasmic filaments have loose ends, while the nuclear filaments are joined in a distal ring, forming a nuclear basket. NPCs are highly dynamic in configuration and composition, and can be devided in 3 subcomplexes, the NUP62 subcomplex, the NUP107-160 subcomplex and the NUP93 subcomplex, containing approximately 30 different nucleoporin proteins.</text>
</comment>